<dbReference type="SUPFAM" id="SSF81324">
    <property type="entry name" value="Voltage-gated potassium channels"/>
    <property type="match status" value="1"/>
</dbReference>
<evidence type="ECO:0000313" key="10">
    <source>
        <dbReference type="Proteomes" id="UP001470230"/>
    </source>
</evidence>
<evidence type="ECO:0000256" key="3">
    <source>
        <dbReference type="ARBA" id="ARBA00022989"/>
    </source>
</evidence>
<dbReference type="InterPro" id="IPR005821">
    <property type="entry name" value="Ion_trans_dom"/>
</dbReference>
<evidence type="ECO:0000256" key="2">
    <source>
        <dbReference type="ARBA" id="ARBA00022692"/>
    </source>
</evidence>
<dbReference type="EMBL" id="JAPFFF010000013">
    <property type="protein sequence ID" value="KAK8871717.1"/>
    <property type="molecule type" value="Genomic_DNA"/>
</dbReference>
<evidence type="ECO:0000256" key="1">
    <source>
        <dbReference type="ARBA" id="ARBA00004141"/>
    </source>
</evidence>
<proteinExistence type="predicted"/>
<keyword evidence="5" id="KW-0175">Coiled coil</keyword>
<feature type="transmembrane region" description="Helical" evidence="7">
    <location>
        <begin position="312"/>
        <end position="331"/>
    </location>
</feature>
<dbReference type="Gene3D" id="1.10.287.70">
    <property type="match status" value="1"/>
</dbReference>
<comment type="subcellular location">
    <subcellularLocation>
        <location evidence="1">Membrane</location>
        <topology evidence="1">Multi-pass membrane protein</topology>
    </subcellularLocation>
</comment>
<evidence type="ECO:0000259" key="8">
    <source>
        <dbReference type="Pfam" id="PF00520"/>
    </source>
</evidence>
<feature type="transmembrane region" description="Helical" evidence="7">
    <location>
        <begin position="143"/>
        <end position="162"/>
    </location>
</feature>
<dbReference type="PANTHER" id="PTHR47077">
    <property type="entry name" value="ION_TRANS DOMAIN-CONTAINING PROTEIN"/>
    <property type="match status" value="1"/>
</dbReference>
<dbReference type="Pfam" id="PF00520">
    <property type="entry name" value="Ion_trans"/>
    <property type="match status" value="1"/>
</dbReference>
<feature type="transmembrane region" description="Helical" evidence="7">
    <location>
        <begin position="182"/>
        <end position="202"/>
    </location>
</feature>
<reference evidence="9 10" key="1">
    <citation type="submission" date="2024-04" db="EMBL/GenBank/DDBJ databases">
        <title>Tritrichomonas musculus Genome.</title>
        <authorList>
            <person name="Alves-Ferreira E."/>
            <person name="Grigg M."/>
            <person name="Lorenzi H."/>
            <person name="Galac M."/>
        </authorList>
    </citation>
    <scope>NUCLEOTIDE SEQUENCE [LARGE SCALE GENOMIC DNA]</scope>
    <source>
        <strain evidence="9 10">EAF2021</strain>
    </source>
</reference>
<organism evidence="9 10">
    <name type="scientific">Tritrichomonas musculus</name>
    <dbReference type="NCBI Taxonomy" id="1915356"/>
    <lineage>
        <taxon>Eukaryota</taxon>
        <taxon>Metamonada</taxon>
        <taxon>Parabasalia</taxon>
        <taxon>Tritrichomonadida</taxon>
        <taxon>Tritrichomonadidae</taxon>
        <taxon>Tritrichomonas</taxon>
    </lineage>
</organism>
<keyword evidence="3 7" id="KW-1133">Transmembrane helix</keyword>
<dbReference type="PRINTS" id="PR00169">
    <property type="entry name" value="KCHANNEL"/>
</dbReference>
<dbReference type="InterPro" id="IPR028744">
    <property type="entry name" value="CatSper4"/>
</dbReference>
<dbReference type="InterPro" id="IPR027359">
    <property type="entry name" value="Volt_channel_dom_sf"/>
</dbReference>
<feature type="transmembrane region" description="Helical" evidence="7">
    <location>
        <begin position="250"/>
        <end position="272"/>
    </location>
</feature>
<evidence type="ECO:0000256" key="7">
    <source>
        <dbReference type="SAM" id="Phobius"/>
    </source>
</evidence>
<evidence type="ECO:0000256" key="4">
    <source>
        <dbReference type="ARBA" id="ARBA00023136"/>
    </source>
</evidence>
<evidence type="ECO:0000256" key="5">
    <source>
        <dbReference type="SAM" id="Coils"/>
    </source>
</evidence>
<sequence>MNIPENLKNKIPDYSSIDYTGVLVNIAEQSGIEESLKSKNKNIFVKSSMNIGFIEDYAESSMKPNRQQDQMKKDEFTETNYINFMQVIQKSKPIDIRSMIRTNHLSTLINHPVFNIIITLVILINTIFICIQTDDNISNKIPIVFQVVDALCVTIFTIEIALKLLEDPKKFWFSGWNDFDLIIVIFSYVSGSLTFITSFRILRIFRILKAFRFLKVLKTANKMLRINSRPSKTISLSDLFDALIKSSKGIFFVLFLIIIFLICAAFIAMNLFSAFSDYWFGSFSKTLWTLVIFLTADGWLDPYNDLVDAGQRYVAMVFIFIFIWIGAWILVNTLVGVATNSISSANKKSKEEEKLLSKKNKKKKNDENESKGNSDDDKYLTKKLTPPPFNADKCWESQTPLEIPRLDHINPDALIHLYLTVSLINQNIDEMEDLISQYQETVSEIINQQDTIVRSD</sequence>
<gene>
    <name evidence="9" type="ORF">M9Y10_007457</name>
</gene>
<evidence type="ECO:0000313" key="9">
    <source>
        <dbReference type="EMBL" id="KAK8871717.1"/>
    </source>
</evidence>
<name>A0ABR2J388_9EUKA</name>
<dbReference type="Gene3D" id="1.20.120.350">
    <property type="entry name" value="Voltage-gated potassium channels. Chain C"/>
    <property type="match status" value="1"/>
</dbReference>
<evidence type="ECO:0000256" key="6">
    <source>
        <dbReference type="SAM" id="MobiDB-lite"/>
    </source>
</evidence>
<protein>
    <submittedName>
        <fullName evidence="9">Cation channel sperm-associated protein 4</fullName>
    </submittedName>
</protein>
<keyword evidence="2 7" id="KW-0812">Transmembrane</keyword>
<feature type="transmembrane region" description="Helical" evidence="7">
    <location>
        <begin position="113"/>
        <end position="131"/>
    </location>
</feature>
<dbReference type="PANTHER" id="PTHR47077:SF1">
    <property type="entry name" value="CATION CHANNEL SPERM-ASSOCIATED PROTEIN 4"/>
    <property type="match status" value="1"/>
</dbReference>
<accession>A0ABR2J388</accession>
<comment type="caution">
    <text evidence="9">The sequence shown here is derived from an EMBL/GenBank/DDBJ whole genome shotgun (WGS) entry which is preliminary data.</text>
</comment>
<keyword evidence="10" id="KW-1185">Reference proteome</keyword>
<keyword evidence="4 7" id="KW-0472">Membrane</keyword>
<feature type="region of interest" description="Disordered" evidence="6">
    <location>
        <begin position="353"/>
        <end position="382"/>
    </location>
</feature>
<feature type="domain" description="Ion transport" evidence="8">
    <location>
        <begin position="111"/>
        <end position="349"/>
    </location>
</feature>
<feature type="coiled-coil region" evidence="5">
    <location>
        <begin position="421"/>
        <end position="448"/>
    </location>
</feature>
<feature type="compositionally biased region" description="Basic and acidic residues" evidence="6">
    <location>
        <begin position="364"/>
        <end position="380"/>
    </location>
</feature>
<dbReference type="Proteomes" id="UP001470230">
    <property type="component" value="Unassembled WGS sequence"/>
</dbReference>